<evidence type="ECO:0000256" key="8">
    <source>
        <dbReference type="ARBA" id="ARBA00029346"/>
    </source>
</evidence>
<evidence type="ECO:0000313" key="12">
    <source>
        <dbReference type="EMBL" id="EGC21367.1"/>
    </source>
</evidence>
<organism evidence="12 13">
    <name type="scientific">Prevotella multiformis DSM 16608</name>
    <dbReference type="NCBI Taxonomy" id="888743"/>
    <lineage>
        <taxon>Bacteria</taxon>
        <taxon>Pseudomonadati</taxon>
        <taxon>Bacteroidota</taxon>
        <taxon>Bacteroidia</taxon>
        <taxon>Bacteroidales</taxon>
        <taxon>Prevotellaceae</taxon>
        <taxon>Prevotella</taxon>
    </lineage>
</organism>
<dbReference type="PANTHER" id="PTHR21342">
    <property type="entry name" value="PHOSPHOPANTETHEINE ADENYLYLTRANSFERASE"/>
    <property type="match status" value="1"/>
</dbReference>
<keyword evidence="4 9" id="KW-0547">Nucleotide-binding</keyword>
<evidence type="ECO:0000256" key="9">
    <source>
        <dbReference type="HAMAP-Rule" id="MF_00151"/>
    </source>
</evidence>
<comment type="cofactor">
    <cofactor evidence="9">
        <name>Mg(2+)</name>
        <dbReference type="ChEBI" id="CHEBI:18420"/>
    </cofactor>
</comment>
<evidence type="ECO:0000256" key="10">
    <source>
        <dbReference type="SAM" id="MobiDB-lite"/>
    </source>
</evidence>
<dbReference type="GO" id="GO:0005737">
    <property type="term" value="C:cytoplasm"/>
    <property type="evidence" value="ECO:0007669"/>
    <property type="project" value="UniProtKB-SubCell"/>
</dbReference>
<keyword evidence="6 9" id="KW-0460">Magnesium</keyword>
<dbReference type="GO" id="GO:0004595">
    <property type="term" value="F:pantetheine-phosphate adenylyltransferase activity"/>
    <property type="evidence" value="ECO:0007669"/>
    <property type="project" value="UniProtKB-UniRule"/>
</dbReference>
<gene>
    <name evidence="9 12" type="primary">coaD</name>
    <name evidence="12" type="ORF">HMPREF9141_0117</name>
</gene>
<dbReference type="GO" id="GO:0015937">
    <property type="term" value="P:coenzyme A biosynthetic process"/>
    <property type="evidence" value="ECO:0007669"/>
    <property type="project" value="UniProtKB-UniRule"/>
</dbReference>
<dbReference type="HAMAP" id="MF_00151">
    <property type="entry name" value="PPAT_bact"/>
    <property type="match status" value="1"/>
</dbReference>
<evidence type="ECO:0000259" key="11">
    <source>
        <dbReference type="Pfam" id="PF01467"/>
    </source>
</evidence>
<feature type="binding site" evidence="9">
    <location>
        <position position="168"/>
    </location>
    <ligand>
        <name>ATP</name>
        <dbReference type="ChEBI" id="CHEBI:30616"/>
    </ligand>
</feature>
<dbReference type="PRINTS" id="PR01020">
    <property type="entry name" value="LPSBIOSNTHSS"/>
</dbReference>
<feature type="region of interest" description="Disordered" evidence="10">
    <location>
        <begin position="30"/>
        <end position="60"/>
    </location>
</feature>
<evidence type="ECO:0000256" key="7">
    <source>
        <dbReference type="ARBA" id="ARBA00022993"/>
    </source>
</evidence>
<dbReference type="Pfam" id="PF01467">
    <property type="entry name" value="CTP_transf_like"/>
    <property type="match status" value="1"/>
</dbReference>
<dbReference type="GO" id="GO:0005524">
    <property type="term" value="F:ATP binding"/>
    <property type="evidence" value="ECO:0007669"/>
    <property type="project" value="UniProtKB-KW"/>
</dbReference>
<feature type="binding site" evidence="9">
    <location>
        <begin position="158"/>
        <end position="160"/>
    </location>
    <ligand>
        <name>ATP</name>
        <dbReference type="ChEBI" id="CHEBI:30616"/>
    </ligand>
</feature>
<dbReference type="SUPFAM" id="SSF52374">
    <property type="entry name" value="Nucleotidylyl transferase"/>
    <property type="match status" value="1"/>
</dbReference>
<evidence type="ECO:0000256" key="5">
    <source>
        <dbReference type="ARBA" id="ARBA00022840"/>
    </source>
</evidence>
<dbReference type="eggNOG" id="COG0669">
    <property type="taxonomic scope" value="Bacteria"/>
</dbReference>
<dbReference type="NCBIfam" id="TIGR00125">
    <property type="entry name" value="cyt_tran_rel"/>
    <property type="match status" value="1"/>
</dbReference>
<evidence type="ECO:0000256" key="2">
    <source>
        <dbReference type="ARBA" id="ARBA00022679"/>
    </source>
</evidence>
<feature type="binding site" evidence="9">
    <location>
        <position position="87"/>
    </location>
    <ligand>
        <name>ATP</name>
        <dbReference type="ChEBI" id="CHEBI:30616"/>
    </ligand>
</feature>
<dbReference type="PANTHER" id="PTHR21342:SF1">
    <property type="entry name" value="PHOSPHOPANTETHEINE ADENYLYLTRANSFERASE"/>
    <property type="match status" value="1"/>
</dbReference>
<evidence type="ECO:0000313" key="13">
    <source>
        <dbReference type="Proteomes" id="UP000005697"/>
    </source>
</evidence>
<dbReference type="InterPro" id="IPR001980">
    <property type="entry name" value="PPAT"/>
</dbReference>
<comment type="similarity">
    <text evidence="9">Belongs to the bacterial CoaD family.</text>
</comment>
<dbReference type="HOGENOM" id="CLU_1265995_0_0_10"/>
<evidence type="ECO:0000256" key="1">
    <source>
        <dbReference type="ARBA" id="ARBA00022490"/>
    </source>
</evidence>
<evidence type="ECO:0000256" key="3">
    <source>
        <dbReference type="ARBA" id="ARBA00022695"/>
    </source>
</evidence>
<dbReference type="AlphaFoldDB" id="F0F3F1"/>
<keyword evidence="1 9" id="KW-0963">Cytoplasm</keyword>
<comment type="pathway">
    <text evidence="9">Cofactor biosynthesis; coenzyme A biosynthesis; CoA from (R)-pantothenate: step 4/5.</text>
</comment>
<sequence>MFWKWSIFAAERRGTGQVLSGCRRQTVCIRKSRPQHQAGTGPASPGRQEDPASGFSRTVDAGETNSIQPLMRTGIFVGSFDPFTIGHDAIVRRSLPLFDRIVIGVGINGRKQYMLNTEERTERIARLYAGNPKVEVKAYSDLTVDFARRERAGYIIKGVRSMKDFEYEREQADINRRLGGIETILLYADPQLESISSSMVRELRHFGQDITGFLPEGY</sequence>
<comment type="subcellular location">
    <subcellularLocation>
        <location evidence="9">Cytoplasm</location>
    </subcellularLocation>
</comment>
<comment type="catalytic activity">
    <reaction evidence="8 9">
        <text>(R)-4'-phosphopantetheine + ATP + H(+) = 3'-dephospho-CoA + diphosphate</text>
        <dbReference type="Rhea" id="RHEA:19801"/>
        <dbReference type="ChEBI" id="CHEBI:15378"/>
        <dbReference type="ChEBI" id="CHEBI:30616"/>
        <dbReference type="ChEBI" id="CHEBI:33019"/>
        <dbReference type="ChEBI" id="CHEBI:57328"/>
        <dbReference type="ChEBI" id="CHEBI:61723"/>
        <dbReference type="EC" id="2.7.7.3"/>
    </reaction>
</comment>
<comment type="subunit">
    <text evidence="9">Homohexamer.</text>
</comment>
<feature type="binding site" evidence="9">
    <location>
        <position position="157"/>
    </location>
    <ligand>
        <name>substrate</name>
    </ligand>
</feature>
<proteinExistence type="inferred from homology"/>
<feature type="binding site" evidence="9">
    <location>
        <position position="79"/>
    </location>
    <ligand>
        <name>substrate</name>
    </ligand>
</feature>
<feature type="binding site" evidence="9">
    <location>
        <position position="143"/>
    </location>
    <ligand>
        <name>substrate</name>
    </ligand>
</feature>
<keyword evidence="5 9" id="KW-0067">ATP-binding</keyword>
<accession>F0F3F1</accession>
<reference evidence="12 13" key="1">
    <citation type="submission" date="2011-01" db="EMBL/GenBank/DDBJ databases">
        <authorList>
            <person name="Muzny D."/>
            <person name="Qin X."/>
            <person name="Deng J."/>
            <person name="Jiang H."/>
            <person name="Liu Y."/>
            <person name="Qu J."/>
            <person name="Song X.-Z."/>
            <person name="Zhang L."/>
            <person name="Thornton R."/>
            <person name="Coyle M."/>
            <person name="Francisco L."/>
            <person name="Jackson L."/>
            <person name="Javaid M."/>
            <person name="Korchina V."/>
            <person name="Kovar C."/>
            <person name="Mata R."/>
            <person name="Mathew T."/>
            <person name="Ngo R."/>
            <person name="Nguyen L."/>
            <person name="Nguyen N."/>
            <person name="Okwuonu G."/>
            <person name="Ongeri F."/>
            <person name="Pham C."/>
            <person name="Simmons D."/>
            <person name="Wilczek-Boney K."/>
            <person name="Hale W."/>
            <person name="Jakkamsetti A."/>
            <person name="Pham P."/>
            <person name="Ruth R."/>
            <person name="San Lucas F."/>
            <person name="Warren J."/>
            <person name="Zhang J."/>
            <person name="Zhao Z."/>
            <person name="Zhou C."/>
            <person name="Zhu D."/>
            <person name="Lee S."/>
            <person name="Bess C."/>
            <person name="Blankenburg K."/>
            <person name="Forbes L."/>
            <person name="Fu Q."/>
            <person name="Gubbala S."/>
            <person name="Hirani K."/>
            <person name="Jayaseelan J.C."/>
            <person name="Lara F."/>
            <person name="Munidasa M."/>
            <person name="Palculict T."/>
            <person name="Patil S."/>
            <person name="Pu L.-L."/>
            <person name="Saada N."/>
            <person name="Tang L."/>
            <person name="Weissenberger G."/>
            <person name="Zhu Y."/>
            <person name="Hemphill L."/>
            <person name="Shang Y."/>
            <person name="Youmans B."/>
            <person name="Ayvaz T."/>
            <person name="Ross M."/>
            <person name="Santibanez J."/>
            <person name="Aqrawi P."/>
            <person name="Gross S."/>
            <person name="Joshi V."/>
            <person name="Fowler G."/>
            <person name="Nazareth L."/>
            <person name="Reid J."/>
            <person name="Worley K."/>
            <person name="Petrosino J."/>
            <person name="Highlander S."/>
            <person name="Gibbs R."/>
        </authorList>
    </citation>
    <scope>NUCLEOTIDE SEQUENCE [LARGE SCALE GENOMIC DNA]</scope>
    <source>
        <strain evidence="12 13">DSM 16608</strain>
    </source>
</reference>
<dbReference type="EC" id="2.7.7.3" evidence="9"/>
<dbReference type="STRING" id="888743.HMPREF9141_0117"/>
<evidence type="ECO:0000256" key="6">
    <source>
        <dbReference type="ARBA" id="ARBA00022842"/>
    </source>
</evidence>
<feature type="binding site" evidence="9">
    <location>
        <begin position="192"/>
        <end position="198"/>
    </location>
    <ligand>
        <name>ATP</name>
        <dbReference type="ChEBI" id="CHEBI:30616"/>
    </ligand>
</feature>
<feature type="binding site" evidence="9">
    <location>
        <position position="111"/>
    </location>
    <ligand>
        <name>substrate</name>
    </ligand>
</feature>
<comment type="caution">
    <text evidence="12">The sequence shown here is derived from an EMBL/GenBank/DDBJ whole genome shotgun (WGS) entry which is preliminary data.</text>
</comment>
<dbReference type="EMBL" id="AEWX01000001">
    <property type="protein sequence ID" value="EGC21367.1"/>
    <property type="molecule type" value="Genomic_DNA"/>
</dbReference>
<keyword evidence="2 9" id="KW-0808">Transferase</keyword>
<protein>
    <recommendedName>
        <fullName evidence="9">Phosphopantetheine adenylyltransferase</fullName>
        <ecNumber evidence="9">2.7.7.3</ecNumber>
    </recommendedName>
    <alternativeName>
        <fullName evidence="9">Dephospho-CoA pyrophosphorylase</fullName>
    </alternativeName>
    <alternativeName>
        <fullName evidence="9">Pantetheine-phosphate adenylyltransferase</fullName>
        <shortName evidence="9">PPAT</shortName>
    </alternativeName>
</protein>
<feature type="site" description="Transition state stabilizer" evidence="9">
    <location>
        <position position="87"/>
    </location>
</feature>
<keyword evidence="3 9" id="KW-0548">Nucleotidyltransferase</keyword>
<evidence type="ECO:0000256" key="4">
    <source>
        <dbReference type="ARBA" id="ARBA00022741"/>
    </source>
</evidence>
<feature type="binding site" evidence="9">
    <location>
        <begin position="79"/>
        <end position="80"/>
    </location>
    <ligand>
        <name>ATP</name>
        <dbReference type="ChEBI" id="CHEBI:30616"/>
    </ligand>
</feature>
<dbReference type="InterPro" id="IPR004821">
    <property type="entry name" value="Cyt_trans-like"/>
</dbReference>
<dbReference type="UniPathway" id="UPA00241">
    <property type="reaction ID" value="UER00355"/>
</dbReference>
<dbReference type="Proteomes" id="UP000005697">
    <property type="component" value="Unassembled WGS sequence"/>
</dbReference>
<dbReference type="NCBIfam" id="TIGR01510">
    <property type="entry name" value="coaD_prev_kdtB"/>
    <property type="match status" value="1"/>
</dbReference>
<dbReference type="Gene3D" id="3.40.50.620">
    <property type="entry name" value="HUPs"/>
    <property type="match status" value="1"/>
</dbReference>
<keyword evidence="13" id="KW-1185">Reference proteome</keyword>
<comment type="function">
    <text evidence="9">Reversibly transfers an adenylyl group from ATP to 4'-phosphopantetheine, yielding dephospho-CoA (dPCoA) and pyrophosphate.</text>
</comment>
<dbReference type="InterPro" id="IPR014729">
    <property type="entry name" value="Rossmann-like_a/b/a_fold"/>
</dbReference>
<keyword evidence="7 9" id="KW-0173">Coenzyme A biosynthesis</keyword>
<name>F0F3F1_9BACT</name>
<feature type="domain" description="Cytidyltransferase-like" evidence="11">
    <location>
        <begin position="75"/>
        <end position="202"/>
    </location>
</feature>